<keyword evidence="2" id="KW-1185">Reference proteome</keyword>
<comment type="caution">
    <text evidence="1">The sequence shown here is derived from an EMBL/GenBank/DDBJ whole genome shotgun (WGS) entry which is preliminary data.</text>
</comment>
<protein>
    <submittedName>
        <fullName evidence="1">Uncharacterized protein</fullName>
    </submittedName>
</protein>
<accession>A0A4U0NMJ5</accession>
<dbReference type="Proteomes" id="UP000308697">
    <property type="component" value="Unassembled WGS sequence"/>
</dbReference>
<dbReference type="RefSeq" id="WP_136739352.1">
    <property type="nucleotide sequence ID" value="NZ_SUMB01000003.1"/>
</dbReference>
<organism evidence="1 2">
    <name type="scientific">Streptomyces piniterrae</name>
    <dbReference type="NCBI Taxonomy" id="2571125"/>
    <lineage>
        <taxon>Bacteria</taxon>
        <taxon>Bacillati</taxon>
        <taxon>Actinomycetota</taxon>
        <taxon>Actinomycetes</taxon>
        <taxon>Kitasatosporales</taxon>
        <taxon>Streptomycetaceae</taxon>
        <taxon>Streptomyces</taxon>
    </lineage>
</organism>
<name>A0A4U0NMJ5_9ACTN</name>
<proteinExistence type="predicted"/>
<gene>
    <name evidence="1" type="ORF">FCH28_09610</name>
</gene>
<evidence type="ECO:0000313" key="1">
    <source>
        <dbReference type="EMBL" id="TJZ55587.1"/>
    </source>
</evidence>
<reference evidence="1 2" key="1">
    <citation type="submission" date="2019-04" db="EMBL/GenBank/DDBJ databases">
        <title>Streptomyces piniterrae sp. nov., a heliquinomycin-producing actinomycete isolated from rhizosphere soil of Pinus yunnanensis.</title>
        <authorList>
            <person name="Zhuang X."/>
            <person name="Zhao J."/>
        </authorList>
    </citation>
    <scope>NUCLEOTIDE SEQUENCE [LARGE SCALE GENOMIC DNA]</scope>
    <source>
        <strain evidence="2">jys28</strain>
    </source>
</reference>
<dbReference type="AlphaFoldDB" id="A0A4U0NMJ5"/>
<evidence type="ECO:0000313" key="2">
    <source>
        <dbReference type="Proteomes" id="UP000308697"/>
    </source>
</evidence>
<dbReference type="EMBL" id="SUMB01000003">
    <property type="protein sequence ID" value="TJZ55587.1"/>
    <property type="molecule type" value="Genomic_DNA"/>
</dbReference>
<sequence length="98" mass="10810">MTTIKFDAKVLADVEKAIRPHAADLFNDLGHHVMAIVEIASVERTEQGPDEEKDDAVKVRVVGIEIAGDEFTEEKLRQQAQTMYRQRTAGGTLDSVAS</sequence>
<dbReference type="OrthoDB" id="4249201at2"/>